<dbReference type="Proteomes" id="UP000799423">
    <property type="component" value="Unassembled WGS sequence"/>
</dbReference>
<evidence type="ECO:0000313" key="2">
    <source>
        <dbReference type="Proteomes" id="UP000799423"/>
    </source>
</evidence>
<name>A0A6A7ANP0_9PLEO</name>
<reference evidence="1" key="1">
    <citation type="submission" date="2020-01" db="EMBL/GenBank/DDBJ databases">
        <authorList>
            <consortium name="DOE Joint Genome Institute"/>
            <person name="Haridas S."/>
            <person name="Albert R."/>
            <person name="Binder M."/>
            <person name="Bloem J."/>
            <person name="Labutti K."/>
            <person name="Salamov A."/>
            <person name="Andreopoulos B."/>
            <person name="Baker S.E."/>
            <person name="Barry K."/>
            <person name="Bills G."/>
            <person name="Bluhm B.H."/>
            <person name="Cannon C."/>
            <person name="Castanera R."/>
            <person name="Culley D.E."/>
            <person name="Daum C."/>
            <person name="Ezra D."/>
            <person name="Gonzalez J.B."/>
            <person name="Henrissat B."/>
            <person name="Kuo A."/>
            <person name="Liang C."/>
            <person name="Lipzen A."/>
            <person name="Lutzoni F."/>
            <person name="Magnuson J."/>
            <person name="Mondo S."/>
            <person name="Nolan M."/>
            <person name="Ohm R."/>
            <person name="Pangilinan J."/>
            <person name="Park H.-J."/>
            <person name="Ramirez L."/>
            <person name="Alfaro M."/>
            <person name="Sun H."/>
            <person name="Tritt A."/>
            <person name="Yoshinaga Y."/>
            <person name="Zwiers L.-H."/>
            <person name="Turgeon B.G."/>
            <person name="Goodwin S.B."/>
            <person name="Spatafora J.W."/>
            <person name="Crous P.W."/>
            <person name="Grigoriev I.V."/>
        </authorList>
    </citation>
    <scope>NUCLEOTIDE SEQUENCE</scope>
    <source>
        <strain evidence="1">IPT5</strain>
    </source>
</reference>
<keyword evidence="2" id="KW-1185">Reference proteome</keyword>
<accession>A0A6A7ANP0</accession>
<evidence type="ECO:0000313" key="1">
    <source>
        <dbReference type="EMBL" id="KAF2844851.1"/>
    </source>
</evidence>
<proteinExistence type="predicted"/>
<dbReference type="AlphaFoldDB" id="A0A6A7ANP0"/>
<dbReference type="EMBL" id="MU006361">
    <property type="protein sequence ID" value="KAF2844851.1"/>
    <property type="molecule type" value="Genomic_DNA"/>
</dbReference>
<organism evidence="1 2">
    <name type="scientific">Plenodomus tracheiphilus IPT5</name>
    <dbReference type="NCBI Taxonomy" id="1408161"/>
    <lineage>
        <taxon>Eukaryota</taxon>
        <taxon>Fungi</taxon>
        <taxon>Dikarya</taxon>
        <taxon>Ascomycota</taxon>
        <taxon>Pezizomycotina</taxon>
        <taxon>Dothideomycetes</taxon>
        <taxon>Pleosporomycetidae</taxon>
        <taxon>Pleosporales</taxon>
        <taxon>Pleosporineae</taxon>
        <taxon>Leptosphaeriaceae</taxon>
        <taxon>Plenodomus</taxon>
    </lineage>
</organism>
<gene>
    <name evidence="1" type="ORF">T440DRAFT_300515</name>
</gene>
<protein>
    <submittedName>
        <fullName evidence="1">Uncharacterized protein</fullName>
    </submittedName>
</protein>
<sequence length="159" mass="19016">MFFFICLFRYNIYVCTPSIRFGAWSFRLERNIMYNNVHDRKCKGRERGMVNWSFAQHKLIHTIQHGNSFPNKCIISSSAQPYLFFHHESHRIRAPISYCVHHLYHHSTQLFLFHPEHSFLISHPATHLKLIQYPQHLPPHLPKLKHTHPVPQHQVLPLI</sequence>